<dbReference type="GO" id="GO:0005886">
    <property type="term" value="C:plasma membrane"/>
    <property type="evidence" value="ECO:0007669"/>
    <property type="project" value="UniProtKB-SubCell"/>
</dbReference>
<keyword evidence="2" id="KW-1003">Cell membrane</keyword>
<feature type="transmembrane region" description="Helical" evidence="7">
    <location>
        <begin position="6"/>
        <end position="27"/>
    </location>
</feature>
<dbReference type="GO" id="GO:0017038">
    <property type="term" value="P:protein import"/>
    <property type="evidence" value="ECO:0007669"/>
    <property type="project" value="TreeGrafter"/>
</dbReference>
<keyword evidence="6" id="KW-0653">Protein transport</keyword>
<evidence type="ECO:0000256" key="5">
    <source>
        <dbReference type="ARBA" id="ARBA00023136"/>
    </source>
</evidence>
<feature type="transmembrane region" description="Helical" evidence="7">
    <location>
        <begin position="146"/>
        <end position="170"/>
    </location>
</feature>
<evidence type="ECO:0000256" key="1">
    <source>
        <dbReference type="ARBA" id="ARBA00004651"/>
    </source>
</evidence>
<accession>A0A1E8CGK2</accession>
<dbReference type="PANTHER" id="PTHR30625:SF11">
    <property type="entry name" value="MOTA_TOLQ_EXBB PROTON CHANNEL DOMAIN-CONTAINING PROTEIN"/>
    <property type="match status" value="1"/>
</dbReference>
<sequence>MVEIVMAGGWLMLPIILCSILAIAIVIERSWSLSANRIAPRYAVGQVWTWIKNNELDSTRMRELRLSSPLGQILAAGLLHARQGRAQMQDAIAHSASVVIHELERYLSTLGTIAAITPLLGLLGTVIGMIRVFTEIMIQGTGNASALAGGISEALITTAAGLCVAIPSYACHRYFIRKVDSLVLALEQESAKLVDALDKVPVELDLKASDTPAPATTAPEQEHPA</sequence>
<keyword evidence="10" id="KW-1185">Reference proteome</keyword>
<proteinExistence type="inferred from homology"/>
<evidence type="ECO:0000313" key="10">
    <source>
        <dbReference type="Proteomes" id="UP000175669"/>
    </source>
</evidence>
<organism evidence="9 10">
    <name type="scientific">Pseudohongiella acticola</name>
    <dbReference type="NCBI Taxonomy" id="1524254"/>
    <lineage>
        <taxon>Bacteria</taxon>
        <taxon>Pseudomonadati</taxon>
        <taxon>Pseudomonadota</taxon>
        <taxon>Gammaproteobacteria</taxon>
        <taxon>Pseudomonadales</taxon>
        <taxon>Pseudohongiellaceae</taxon>
        <taxon>Pseudohongiella</taxon>
    </lineage>
</organism>
<evidence type="ECO:0000259" key="8">
    <source>
        <dbReference type="Pfam" id="PF01618"/>
    </source>
</evidence>
<dbReference type="AlphaFoldDB" id="A0A1E8CGK2"/>
<comment type="similarity">
    <text evidence="6">Belongs to the exbB/tolQ family.</text>
</comment>
<keyword evidence="3 7" id="KW-0812">Transmembrane</keyword>
<feature type="domain" description="MotA/TolQ/ExbB proton channel" evidence="8">
    <location>
        <begin position="68"/>
        <end position="187"/>
    </location>
</feature>
<dbReference type="STRING" id="1524254.PHACT_12855"/>
<gene>
    <name evidence="9" type="ORF">PHACT_12855</name>
</gene>
<comment type="subcellular location">
    <subcellularLocation>
        <location evidence="1">Cell membrane</location>
        <topology evidence="1">Multi-pass membrane protein</topology>
    </subcellularLocation>
    <subcellularLocation>
        <location evidence="6">Membrane</location>
        <topology evidence="6">Multi-pass membrane protein</topology>
    </subcellularLocation>
</comment>
<evidence type="ECO:0000256" key="6">
    <source>
        <dbReference type="RuleBase" id="RU004057"/>
    </source>
</evidence>
<keyword evidence="4 7" id="KW-1133">Transmembrane helix</keyword>
<keyword evidence="6" id="KW-0813">Transport</keyword>
<evidence type="ECO:0000256" key="3">
    <source>
        <dbReference type="ARBA" id="ARBA00022692"/>
    </source>
</evidence>
<dbReference type="InterPro" id="IPR002898">
    <property type="entry name" value="MotA_ExbB_proton_chnl"/>
</dbReference>
<protein>
    <submittedName>
        <fullName evidence="9">Biopolymer transporter ExbB</fullName>
    </submittedName>
</protein>
<evidence type="ECO:0000256" key="4">
    <source>
        <dbReference type="ARBA" id="ARBA00022989"/>
    </source>
</evidence>
<dbReference type="OrthoDB" id="4045at2"/>
<dbReference type="PANTHER" id="PTHR30625">
    <property type="entry name" value="PROTEIN TOLQ"/>
    <property type="match status" value="1"/>
</dbReference>
<comment type="caution">
    <text evidence="9">The sequence shown here is derived from an EMBL/GenBank/DDBJ whole genome shotgun (WGS) entry which is preliminary data.</text>
</comment>
<evidence type="ECO:0000256" key="2">
    <source>
        <dbReference type="ARBA" id="ARBA00022475"/>
    </source>
</evidence>
<keyword evidence="5 7" id="KW-0472">Membrane</keyword>
<dbReference type="InterPro" id="IPR050790">
    <property type="entry name" value="ExbB/TolQ_transport"/>
</dbReference>
<name>A0A1E8CGK2_9GAMM</name>
<feature type="transmembrane region" description="Helical" evidence="7">
    <location>
        <begin position="110"/>
        <end position="134"/>
    </location>
</feature>
<evidence type="ECO:0000256" key="7">
    <source>
        <dbReference type="SAM" id="Phobius"/>
    </source>
</evidence>
<reference evidence="10" key="1">
    <citation type="submission" date="2016-07" db="EMBL/GenBank/DDBJ databases">
        <authorList>
            <person name="Florea S."/>
            <person name="Webb J.S."/>
            <person name="Jaromczyk J."/>
            <person name="Schardl C.L."/>
        </authorList>
    </citation>
    <scope>NUCLEOTIDE SEQUENCE [LARGE SCALE GENOMIC DNA]</scope>
    <source>
        <strain evidence="10">KCTC 42131</strain>
    </source>
</reference>
<evidence type="ECO:0000313" key="9">
    <source>
        <dbReference type="EMBL" id="OFE11435.1"/>
    </source>
</evidence>
<dbReference type="EMBL" id="MASR01000002">
    <property type="protein sequence ID" value="OFE11435.1"/>
    <property type="molecule type" value="Genomic_DNA"/>
</dbReference>
<dbReference type="RefSeq" id="WP_070118685.1">
    <property type="nucleotide sequence ID" value="NZ_MASR01000002.1"/>
</dbReference>
<dbReference type="Proteomes" id="UP000175669">
    <property type="component" value="Unassembled WGS sequence"/>
</dbReference>
<dbReference type="Pfam" id="PF01618">
    <property type="entry name" value="MotA_ExbB"/>
    <property type="match status" value="1"/>
</dbReference>